<dbReference type="InterPro" id="IPR006020">
    <property type="entry name" value="PTB/PI_dom"/>
</dbReference>
<dbReference type="PROSITE" id="PS01179">
    <property type="entry name" value="PID"/>
    <property type="match status" value="1"/>
</dbReference>
<evidence type="ECO:0000313" key="4">
    <source>
        <dbReference type="Proteomes" id="UP000235965"/>
    </source>
</evidence>
<evidence type="ECO:0000313" key="3">
    <source>
        <dbReference type="EMBL" id="PNF43013.1"/>
    </source>
</evidence>
<dbReference type="AlphaFoldDB" id="A0A2J7RQB3"/>
<dbReference type="EMBL" id="NEVH01001345">
    <property type="protein sequence ID" value="PNF43013.1"/>
    <property type="molecule type" value="Genomic_DNA"/>
</dbReference>
<dbReference type="PANTHER" id="PTHR11232">
    <property type="entry name" value="PHOSPHOTYROSINE INTERACTION DOMAIN-CONTAINING FAMILY MEMBER"/>
    <property type="match status" value="1"/>
</dbReference>
<protein>
    <recommendedName>
        <fullName evidence="2">PID domain-containing protein</fullName>
    </recommendedName>
</protein>
<dbReference type="Pfam" id="PF00640">
    <property type="entry name" value="PID"/>
    <property type="match status" value="1"/>
</dbReference>
<dbReference type="InParanoid" id="A0A2J7RQB3"/>
<feature type="domain" description="PID" evidence="2">
    <location>
        <begin position="181"/>
        <end position="308"/>
    </location>
</feature>
<feature type="compositionally biased region" description="Polar residues" evidence="1">
    <location>
        <begin position="57"/>
        <end position="68"/>
    </location>
</feature>
<dbReference type="STRING" id="105785.A0A2J7RQB3"/>
<feature type="region of interest" description="Disordered" evidence="1">
    <location>
        <begin position="28"/>
        <end position="104"/>
    </location>
</feature>
<dbReference type="Gene3D" id="2.30.29.30">
    <property type="entry name" value="Pleckstrin-homology domain (PH domain)/Phosphotyrosine-binding domain (PTB)"/>
    <property type="match status" value="1"/>
</dbReference>
<evidence type="ECO:0000259" key="2">
    <source>
        <dbReference type="PROSITE" id="PS01179"/>
    </source>
</evidence>
<organism evidence="3 4">
    <name type="scientific">Cryptotermes secundus</name>
    <dbReference type="NCBI Taxonomy" id="105785"/>
    <lineage>
        <taxon>Eukaryota</taxon>
        <taxon>Metazoa</taxon>
        <taxon>Ecdysozoa</taxon>
        <taxon>Arthropoda</taxon>
        <taxon>Hexapoda</taxon>
        <taxon>Insecta</taxon>
        <taxon>Pterygota</taxon>
        <taxon>Neoptera</taxon>
        <taxon>Polyneoptera</taxon>
        <taxon>Dictyoptera</taxon>
        <taxon>Blattodea</taxon>
        <taxon>Blattoidea</taxon>
        <taxon>Termitoidae</taxon>
        <taxon>Kalotermitidae</taxon>
        <taxon>Cryptotermitinae</taxon>
        <taxon>Cryptotermes</taxon>
    </lineage>
</organism>
<proteinExistence type="predicted"/>
<reference evidence="3 4" key="1">
    <citation type="submission" date="2017-12" db="EMBL/GenBank/DDBJ databases">
        <title>Hemimetabolous genomes reveal molecular basis of termite eusociality.</title>
        <authorList>
            <person name="Harrison M.C."/>
            <person name="Jongepier E."/>
            <person name="Robertson H.M."/>
            <person name="Arning N."/>
            <person name="Bitard-Feildel T."/>
            <person name="Chao H."/>
            <person name="Childers C.P."/>
            <person name="Dinh H."/>
            <person name="Doddapaneni H."/>
            <person name="Dugan S."/>
            <person name="Gowin J."/>
            <person name="Greiner C."/>
            <person name="Han Y."/>
            <person name="Hu H."/>
            <person name="Hughes D.S.T."/>
            <person name="Huylmans A.-K."/>
            <person name="Kemena C."/>
            <person name="Kremer L.P.M."/>
            <person name="Lee S.L."/>
            <person name="Lopez-Ezquerra A."/>
            <person name="Mallet L."/>
            <person name="Monroy-Kuhn J.M."/>
            <person name="Moser A."/>
            <person name="Murali S.C."/>
            <person name="Muzny D.M."/>
            <person name="Otani S."/>
            <person name="Piulachs M.-D."/>
            <person name="Poelchau M."/>
            <person name="Qu J."/>
            <person name="Schaub F."/>
            <person name="Wada-Katsumata A."/>
            <person name="Worley K.C."/>
            <person name="Xie Q."/>
            <person name="Ylla G."/>
            <person name="Poulsen M."/>
            <person name="Gibbs R.A."/>
            <person name="Schal C."/>
            <person name="Richards S."/>
            <person name="Belles X."/>
            <person name="Korb J."/>
            <person name="Bornberg-Bauer E."/>
        </authorList>
    </citation>
    <scope>NUCLEOTIDE SEQUENCE [LARGE SCALE GENOMIC DNA]</scope>
    <source>
        <tissue evidence="3">Whole body</tissue>
    </source>
</reference>
<dbReference type="InterPro" id="IPR011993">
    <property type="entry name" value="PH-like_dom_sf"/>
</dbReference>
<dbReference type="Proteomes" id="UP000235965">
    <property type="component" value="Unassembled WGS sequence"/>
</dbReference>
<dbReference type="CDD" id="cd13160">
    <property type="entry name" value="PTB_LDLRAP_insect-like"/>
    <property type="match status" value="1"/>
</dbReference>
<comment type="caution">
    <text evidence="3">The sequence shown here is derived from an EMBL/GenBank/DDBJ whole genome shotgun (WGS) entry which is preliminary data.</text>
</comment>
<dbReference type="EMBL" id="NEVH01001345">
    <property type="protein sequence ID" value="PNF43014.1"/>
    <property type="molecule type" value="Genomic_DNA"/>
</dbReference>
<accession>A0A2J7RQB3</accession>
<sequence length="358" mass="38980">MEENSIVVSGVEADEDFGFVKRECEVLGKALTRSNPPPSLPDEADNKETGSEEQQVDNDSSLSAPETTGNDEDSKPDVEEDVSSITTLESIGEDGIPSSDVVSDETDSFNLRKLGGTLQDFSHMNELGHVYDASKRKVTVAEISSRNHPGILRNMSSGSEPPQQPTEGAPANKEDDLPQVFQVKYLGQRDARGLWGIKNTRRPVDAMVAAAKNLKAGTVLPIVKLIVSKEGVSVAQAQKKVEEILMFHPIDTISYGVQDLVYTRVFSMIIVKEIGDLKGQHPFECHAFVCESRNSARKLTYALASAFNEYSKIVKARNGGENVKDGLAAAKKKFAIDLRSPEEIEADLNSPQAEDSEA</sequence>
<feature type="region of interest" description="Disordered" evidence="1">
    <location>
        <begin position="145"/>
        <end position="174"/>
    </location>
</feature>
<dbReference type="InterPro" id="IPR051133">
    <property type="entry name" value="Adapter_Engulfment-Domain"/>
</dbReference>
<dbReference type="SUPFAM" id="SSF50729">
    <property type="entry name" value="PH domain-like"/>
    <property type="match status" value="1"/>
</dbReference>
<dbReference type="PANTHER" id="PTHR11232:SF57">
    <property type="entry name" value="RE46159P"/>
    <property type="match status" value="1"/>
</dbReference>
<name>A0A2J7RQB3_9NEOP</name>
<dbReference type="OrthoDB" id="9994289at2759"/>
<gene>
    <name evidence="3" type="ORF">B7P43_G09574</name>
</gene>
<evidence type="ECO:0000256" key="1">
    <source>
        <dbReference type="SAM" id="MobiDB-lite"/>
    </source>
</evidence>
<dbReference type="SMART" id="SM00462">
    <property type="entry name" value="PTB"/>
    <property type="match status" value="1"/>
</dbReference>
<keyword evidence="4" id="KW-1185">Reference proteome</keyword>